<evidence type="ECO:0000256" key="1">
    <source>
        <dbReference type="SAM" id="MobiDB-lite"/>
    </source>
</evidence>
<name>A0ABV8SS88_9GAMM</name>
<reference evidence="3" key="1">
    <citation type="journal article" date="2019" name="Int. J. Syst. Evol. Microbiol.">
        <title>The Global Catalogue of Microorganisms (GCM) 10K type strain sequencing project: providing services to taxonomists for standard genome sequencing and annotation.</title>
        <authorList>
            <consortium name="The Broad Institute Genomics Platform"/>
            <consortium name="The Broad Institute Genome Sequencing Center for Infectious Disease"/>
            <person name="Wu L."/>
            <person name="Ma J."/>
        </authorList>
    </citation>
    <scope>NUCLEOTIDE SEQUENCE [LARGE SCALE GENOMIC DNA]</scope>
    <source>
        <strain evidence="3">CGMCC 1.10759</strain>
    </source>
</reference>
<evidence type="ECO:0000313" key="2">
    <source>
        <dbReference type="EMBL" id="MFC4309570.1"/>
    </source>
</evidence>
<feature type="compositionally biased region" description="Low complexity" evidence="1">
    <location>
        <begin position="7"/>
        <end position="37"/>
    </location>
</feature>
<dbReference type="Proteomes" id="UP001595904">
    <property type="component" value="Unassembled WGS sequence"/>
</dbReference>
<dbReference type="EMBL" id="JBHSDU010000003">
    <property type="protein sequence ID" value="MFC4309570.1"/>
    <property type="molecule type" value="Genomic_DNA"/>
</dbReference>
<gene>
    <name evidence="2" type="ORF">ACFPN2_10810</name>
</gene>
<protein>
    <submittedName>
        <fullName evidence="2">Uncharacterized protein</fullName>
    </submittedName>
</protein>
<feature type="region of interest" description="Disordered" evidence="1">
    <location>
        <begin position="1"/>
        <end position="44"/>
    </location>
</feature>
<dbReference type="RefSeq" id="WP_380596615.1">
    <property type="nucleotide sequence ID" value="NZ_JBHSDU010000003.1"/>
</dbReference>
<proteinExistence type="predicted"/>
<comment type="caution">
    <text evidence="2">The sequence shown here is derived from an EMBL/GenBank/DDBJ whole genome shotgun (WGS) entry which is preliminary data.</text>
</comment>
<keyword evidence="3" id="KW-1185">Reference proteome</keyword>
<sequence>MSAASPAQTQVRRTATAAPSRAPQQAAPQAQARATTPVFDFSKPRGEDEIRVNLADVPVMHTTMDADVFEPTLLSRLFDLFGPRR</sequence>
<organism evidence="2 3">
    <name type="scientific">Steroidobacter flavus</name>
    <dbReference type="NCBI Taxonomy" id="1842136"/>
    <lineage>
        <taxon>Bacteria</taxon>
        <taxon>Pseudomonadati</taxon>
        <taxon>Pseudomonadota</taxon>
        <taxon>Gammaproteobacteria</taxon>
        <taxon>Steroidobacterales</taxon>
        <taxon>Steroidobacteraceae</taxon>
        <taxon>Steroidobacter</taxon>
    </lineage>
</organism>
<accession>A0ABV8SS88</accession>
<evidence type="ECO:0000313" key="3">
    <source>
        <dbReference type="Proteomes" id="UP001595904"/>
    </source>
</evidence>